<gene>
    <name evidence="6" type="ordered locus">Plim_2652</name>
</gene>
<dbReference type="HOGENOM" id="CLU_021095_10_1_0"/>
<dbReference type="Pfam" id="PF01420">
    <property type="entry name" value="Methylase_S"/>
    <property type="match status" value="2"/>
</dbReference>
<evidence type="ECO:0000256" key="2">
    <source>
        <dbReference type="ARBA" id="ARBA00022747"/>
    </source>
</evidence>
<dbReference type="PANTHER" id="PTHR30408">
    <property type="entry name" value="TYPE-1 RESTRICTION ENZYME ECOKI SPECIFICITY PROTEIN"/>
    <property type="match status" value="1"/>
</dbReference>
<keyword evidence="7" id="KW-1185">Reference proteome</keyword>
<dbReference type="OrthoDB" id="9811611at2"/>
<feature type="domain" description="Type I restriction modification DNA specificity" evidence="5">
    <location>
        <begin position="4"/>
        <end position="174"/>
    </location>
</feature>
<sequence length="413" mass="46172">MKAGWIYKTLDDVCEFNNGLWKGEKPPFVTVGVIRNTNFTKEGTLDDSDIAYIEVEAKKFEKRRLVFGDLILEKSGGGPKQPVGRVALFDKRAGDFSFSNFTAAIRVKDPKTLDFRFLHKFLFWTHLSGVTETMQSHSTGIRNLNGDVYKCIEVPLPPLTEQRRIVGILDEAFEGLATAKANAEKNLQNARALFESHLQAVFTQRGDGWVEKTVKDVASPIKGSIRTGPFGSQLLHSEFVDEGIAVLGIDNAVANEFRWGKSRFITKDKFGQLERYRVYPGDVLITIMGTCGRCAVVPDDIPTAINTKHICCITLDWKKCLPSYLHLYFLHAQQSQAFLAKHAKGAIMAGLNMGLIQELPVLLPPTQVQSAIVEAANDLREETQRLESLYQRKLAALDELKKSLLHRAFSGEL</sequence>
<evidence type="ECO:0000256" key="4">
    <source>
        <dbReference type="SAM" id="Coils"/>
    </source>
</evidence>
<protein>
    <submittedName>
        <fullName evidence="6">Restriction endonuclease S subunits-like protein</fullName>
    </submittedName>
</protein>
<evidence type="ECO:0000259" key="5">
    <source>
        <dbReference type="Pfam" id="PF01420"/>
    </source>
</evidence>
<dbReference type="InterPro" id="IPR000055">
    <property type="entry name" value="Restrct_endonuc_typeI_TRD"/>
</dbReference>
<feature type="domain" description="Type I restriction modification DNA specificity" evidence="5">
    <location>
        <begin position="245"/>
        <end position="381"/>
    </location>
</feature>
<evidence type="ECO:0000313" key="6">
    <source>
        <dbReference type="EMBL" id="ADG68475.1"/>
    </source>
</evidence>
<dbReference type="GO" id="GO:0009307">
    <property type="term" value="P:DNA restriction-modification system"/>
    <property type="evidence" value="ECO:0007669"/>
    <property type="project" value="UniProtKB-KW"/>
</dbReference>
<keyword evidence="3" id="KW-0238">DNA-binding</keyword>
<organism evidence="6 7">
    <name type="scientific">Planctopirus limnophila (strain ATCC 43296 / DSM 3776 / IFAM 1008 / Mu 290)</name>
    <name type="common">Planctomyces limnophilus</name>
    <dbReference type="NCBI Taxonomy" id="521674"/>
    <lineage>
        <taxon>Bacteria</taxon>
        <taxon>Pseudomonadati</taxon>
        <taxon>Planctomycetota</taxon>
        <taxon>Planctomycetia</taxon>
        <taxon>Planctomycetales</taxon>
        <taxon>Planctomycetaceae</taxon>
        <taxon>Planctopirus</taxon>
    </lineage>
</organism>
<keyword evidence="4" id="KW-0175">Coiled coil</keyword>
<accession>D5SQL3</accession>
<dbReference type="RefSeq" id="WP_013110906.1">
    <property type="nucleotide sequence ID" value="NC_014148.1"/>
</dbReference>
<comment type="similarity">
    <text evidence="1">Belongs to the type-I restriction system S methylase family.</text>
</comment>
<dbReference type="InterPro" id="IPR052021">
    <property type="entry name" value="Type-I_RS_S_subunit"/>
</dbReference>
<dbReference type="REBASE" id="71747">
    <property type="entry name" value="S.PliMII"/>
</dbReference>
<dbReference type="PANTHER" id="PTHR30408:SF12">
    <property type="entry name" value="TYPE I RESTRICTION ENZYME MJAVIII SPECIFICITY SUBUNIT"/>
    <property type="match status" value="1"/>
</dbReference>
<keyword evidence="6" id="KW-0378">Hydrolase</keyword>
<dbReference type="STRING" id="521674.Plim_2652"/>
<dbReference type="InterPro" id="IPR044946">
    <property type="entry name" value="Restrct_endonuc_typeI_TRD_sf"/>
</dbReference>
<feature type="coiled-coil region" evidence="4">
    <location>
        <begin position="173"/>
        <end position="200"/>
    </location>
</feature>
<dbReference type="Gene3D" id="3.90.220.20">
    <property type="entry name" value="DNA methylase specificity domains"/>
    <property type="match status" value="2"/>
</dbReference>
<dbReference type="KEGG" id="plm:Plim_2652"/>
<name>D5SQL3_PLAL2</name>
<keyword evidence="6" id="KW-0540">Nuclease</keyword>
<dbReference type="EMBL" id="CP001744">
    <property type="protein sequence ID" value="ADG68475.1"/>
    <property type="molecule type" value="Genomic_DNA"/>
</dbReference>
<dbReference type="Proteomes" id="UP000002220">
    <property type="component" value="Chromosome"/>
</dbReference>
<keyword evidence="6" id="KW-0255">Endonuclease</keyword>
<dbReference type="SUPFAM" id="SSF116734">
    <property type="entry name" value="DNA methylase specificity domain"/>
    <property type="match status" value="2"/>
</dbReference>
<dbReference type="GO" id="GO:0003677">
    <property type="term" value="F:DNA binding"/>
    <property type="evidence" value="ECO:0007669"/>
    <property type="project" value="UniProtKB-KW"/>
</dbReference>
<evidence type="ECO:0000256" key="1">
    <source>
        <dbReference type="ARBA" id="ARBA00010923"/>
    </source>
</evidence>
<evidence type="ECO:0000256" key="3">
    <source>
        <dbReference type="ARBA" id="ARBA00023125"/>
    </source>
</evidence>
<evidence type="ECO:0000313" key="7">
    <source>
        <dbReference type="Proteomes" id="UP000002220"/>
    </source>
</evidence>
<dbReference type="AlphaFoldDB" id="D5SQL3"/>
<keyword evidence="2" id="KW-0680">Restriction system</keyword>
<proteinExistence type="inferred from homology"/>
<dbReference type="eggNOG" id="COG0732">
    <property type="taxonomic scope" value="Bacteria"/>
</dbReference>
<reference evidence="6 7" key="1">
    <citation type="journal article" date="2010" name="Stand. Genomic Sci.">
        <title>Complete genome sequence of Planctomyces limnophilus type strain (Mu 290).</title>
        <authorList>
            <person name="Labutti K."/>
            <person name="Sikorski J."/>
            <person name="Schneider S."/>
            <person name="Nolan M."/>
            <person name="Lucas S."/>
            <person name="Glavina Del Rio T."/>
            <person name="Tice H."/>
            <person name="Cheng J.F."/>
            <person name="Goodwin L."/>
            <person name="Pitluck S."/>
            <person name="Liolios K."/>
            <person name="Ivanova N."/>
            <person name="Mavromatis K."/>
            <person name="Mikhailova N."/>
            <person name="Pati A."/>
            <person name="Chen A."/>
            <person name="Palaniappan K."/>
            <person name="Land M."/>
            <person name="Hauser L."/>
            <person name="Chang Y.J."/>
            <person name="Jeffries C.D."/>
            <person name="Tindall B.J."/>
            <person name="Rohde M."/>
            <person name="Goker M."/>
            <person name="Woyke T."/>
            <person name="Bristow J."/>
            <person name="Eisen J.A."/>
            <person name="Markowitz V."/>
            <person name="Hugenholtz P."/>
            <person name="Kyrpides N.C."/>
            <person name="Klenk H.P."/>
            <person name="Lapidus A."/>
        </authorList>
    </citation>
    <scope>NUCLEOTIDE SEQUENCE [LARGE SCALE GENOMIC DNA]</scope>
    <source>
        <strain evidence="7">ATCC 43296 / DSM 3776 / IFAM 1008 / 290</strain>
    </source>
</reference>
<dbReference type="GO" id="GO:0004519">
    <property type="term" value="F:endonuclease activity"/>
    <property type="evidence" value="ECO:0007669"/>
    <property type="project" value="UniProtKB-KW"/>
</dbReference>